<proteinExistence type="predicted"/>
<organism evidence="1 2">
    <name type="scientific">Dentiscutata heterogama</name>
    <dbReference type="NCBI Taxonomy" id="1316150"/>
    <lineage>
        <taxon>Eukaryota</taxon>
        <taxon>Fungi</taxon>
        <taxon>Fungi incertae sedis</taxon>
        <taxon>Mucoromycota</taxon>
        <taxon>Glomeromycotina</taxon>
        <taxon>Glomeromycetes</taxon>
        <taxon>Diversisporales</taxon>
        <taxon>Gigasporaceae</taxon>
        <taxon>Dentiscutata</taxon>
    </lineage>
</organism>
<evidence type="ECO:0000313" key="2">
    <source>
        <dbReference type="Proteomes" id="UP000789702"/>
    </source>
</evidence>
<reference evidence="1" key="1">
    <citation type="submission" date="2021-06" db="EMBL/GenBank/DDBJ databases">
        <authorList>
            <person name="Kallberg Y."/>
            <person name="Tangrot J."/>
            <person name="Rosling A."/>
        </authorList>
    </citation>
    <scope>NUCLEOTIDE SEQUENCE</scope>
    <source>
        <strain evidence="1">IL203A</strain>
    </source>
</reference>
<name>A0ACA9LD43_9GLOM</name>
<gene>
    <name evidence="1" type="ORF">DHETER_LOCUS3970</name>
</gene>
<keyword evidence="2" id="KW-1185">Reference proteome</keyword>
<accession>A0ACA9LD43</accession>
<dbReference type="EMBL" id="CAJVPU010003730">
    <property type="protein sequence ID" value="CAG8522180.1"/>
    <property type="molecule type" value="Genomic_DNA"/>
</dbReference>
<evidence type="ECO:0000313" key="1">
    <source>
        <dbReference type="EMBL" id="CAG8522180.1"/>
    </source>
</evidence>
<protein>
    <submittedName>
        <fullName evidence="1">10795_t:CDS:1</fullName>
    </submittedName>
</protein>
<dbReference type="Proteomes" id="UP000789702">
    <property type="component" value="Unassembled WGS sequence"/>
</dbReference>
<sequence>MPFNNEEERYKAQHAIYTTYETNYAIRSGGILTTEPSESETSCSYFHKKYGVFINHDNILKEYLDLPVEEINILDYWKTKSKNSQWVQLARIACDYLVVQVTSVASKQMFSIAKFTISPTRNHLEPEKACASLCLKTWFATSLIDYIEEN</sequence>
<comment type="caution">
    <text evidence="1">The sequence shown here is derived from an EMBL/GenBank/DDBJ whole genome shotgun (WGS) entry which is preliminary data.</text>
</comment>